<keyword evidence="1" id="KW-0560">Oxidoreductase</keyword>
<dbReference type="SUPFAM" id="SSF53720">
    <property type="entry name" value="ALDH-like"/>
    <property type="match status" value="1"/>
</dbReference>
<dbReference type="InterPro" id="IPR015590">
    <property type="entry name" value="Aldehyde_DH_dom"/>
</dbReference>
<dbReference type="PANTHER" id="PTHR43353">
    <property type="entry name" value="SUCCINATE-SEMIALDEHYDE DEHYDROGENASE, MITOCHONDRIAL"/>
    <property type="match status" value="1"/>
</dbReference>
<accession>A0A956M3I1</accession>
<dbReference type="PANTHER" id="PTHR43353:SF3">
    <property type="entry name" value="ALDEHYDE DEHYDROGENASE-RELATED"/>
    <property type="match status" value="1"/>
</dbReference>
<dbReference type="InterPro" id="IPR016163">
    <property type="entry name" value="Ald_DH_C"/>
</dbReference>
<reference evidence="3" key="2">
    <citation type="journal article" date="2021" name="Microbiome">
        <title>Successional dynamics and alternative stable states in a saline activated sludge microbial community over 9 years.</title>
        <authorList>
            <person name="Wang Y."/>
            <person name="Ye J."/>
            <person name="Ju F."/>
            <person name="Liu L."/>
            <person name="Boyd J.A."/>
            <person name="Deng Y."/>
            <person name="Parks D.H."/>
            <person name="Jiang X."/>
            <person name="Yin X."/>
            <person name="Woodcroft B.J."/>
            <person name="Tyson G.W."/>
            <person name="Hugenholtz P."/>
            <person name="Polz M.F."/>
            <person name="Zhang T."/>
        </authorList>
    </citation>
    <scope>NUCLEOTIDE SEQUENCE</scope>
    <source>
        <strain evidence="3">HKST-UBA01</strain>
    </source>
</reference>
<dbReference type="InterPro" id="IPR016161">
    <property type="entry name" value="Ald_DH/histidinol_DH"/>
</dbReference>
<dbReference type="Gene3D" id="3.40.309.10">
    <property type="entry name" value="Aldehyde Dehydrogenase, Chain A, domain 2"/>
    <property type="match status" value="1"/>
</dbReference>
<dbReference type="Pfam" id="PF00171">
    <property type="entry name" value="Aldedh"/>
    <property type="match status" value="1"/>
</dbReference>
<evidence type="ECO:0000313" key="3">
    <source>
        <dbReference type="EMBL" id="MCA9729186.1"/>
    </source>
</evidence>
<feature type="non-terminal residue" evidence="3">
    <location>
        <position position="1"/>
    </location>
</feature>
<sequence length="472" mass="49341">LAAFRILAESSGKERAALLEAMASRIEGRANSLVSRVGIETALPEARVRAELGRTAGQLRMFAALVRDGSWVDARIDHADPSRQPLPKPDVRSMLRPLGPVAVFCAGNFPLAFSVAGGDTAAALAAGNPVVAIAHPGHPGTAELVARSIAEAVAATGSPEGTFSLLQGPGEVVGIELVRDPRLAAVGFTGSRTAGMAIAREAAARPVPIPVFAEMSSVNPVVILPDALRERGAEIADALVGSVLLGVGQFCTNPGLILVPGDADAFVDRLTQLFASSPIGTMLRDDTCRRYREALSMRAAAAGVRTLARTDPPEGTAQAGAALFEVEAANLLARPALASEIFGPAATVVRWRSLDELHRVLGSLEGQLTATIHGNPEEIRDSDLIWRLQRLAGRVLIGGVPTGVEVGPAMVHGGPYPATSDGRSSSVGTRAITRFTRPVCFQNVPDALLPPELKEANPLSLWRLVDGSWGRA</sequence>
<dbReference type="InterPro" id="IPR016162">
    <property type="entry name" value="Ald_DH_N"/>
</dbReference>
<dbReference type="Gene3D" id="3.40.605.10">
    <property type="entry name" value="Aldehyde Dehydrogenase, Chain A, domain 1"/>
    <property type="match status" value="1"/>
</dbReference>
<reference evidence="3" key="1">
    <citation type="submission" date="2020-04" db="EMBL/GenBank/DDBJ databases">
        <authorList>
            <person name="Zhang T."/>
        </authorList>
    </citation>
    <scope>NUCLEOTIDE SEQUENCE</scope>
    <source>
        <strain evidence="3">HKST-UBA01</strain>
    </source>
</reference>
<evidence type="ECO:0000313" key="4">
    <source>
        <dbReference type="Proteomes" id="UP000697710"/>
    </source>
</evidence>
<feature type="domain" description="Aldehyde dehydrogenase" evidence="2">
    <location>
        <begin position="2"/>
        <end position="376"/>
    </location>
</feature>
<dbReference type="GO" id="GO:0016620">
    <property type="term" value="F:oxidoreductase activity, acting on the aldehyde or oxo group of donors, NAD or NADP as acceptor"/>
    <property type="evidence" value="ECO:0007669"/>
    <property type="project" value="InterPro"/>
</dbReference>
<comment type="caution">
    <text evidence="3">The sequence shown here is derived from an EMBL/GenBank/DDBJ whole genome shotgun (WGS) entry which is preliminary data.</text>
</comment>
<dbReference type="AlphaFoldDB" id="A0A956M3I1"/>
<evidence type="ECO:0000259" key="2">
    <source>
        <dbReference type="Pfam" id="PF00171"/>
    </source>
</evidence>
<name>A0A956M3I1_UNCEI</name>
<dbReference type="InterPro" id="IPR050740">
    <property type="entry name" value="Aldehyde_DH_Superfamily"/>
</dbReference>
<dbReference type="EMBL" id="JAGQHR010000601">
    <property type="protein sequence ID" value="MCA9729186.1"/>
    <property type="molecule type" value="Genomic_DNA"/>
</dbReference>
<protein>
    <submittedName>
        <fullName evidence="3">Aldehyde dehydrogenase (NADP(+))</fullName>
    </submittedName>
</protein>
<evidence type="ECO:0000256" key="1">
    <source>
        <dbReference type="ARBA" id="ARBA00023002"/>
    </source>
</evidence>
<gene>
    <name evidence="3" type="ORF">KC729_15970</name>
</gene>
<dbReference type="Proteomes" id="UP000697710">
    <property type="component" value="Unassembled WGS sequence"/>
</dbReference>
<proteinExistence type="predicted"/>
<organism evidence="3 4">
    <name type="scientific">Eiseniibacteriota bacterium</name>
    <dbReference type="NCBI Taxonomy" id="2212470"/>
    <lineage>
        <taxon>Bacteria</taxon>
        <taxon>Candidatus Eiseniibacteriota</taxon>
    </lineage>
</organism>
<dbReference type="CDD" id="cd07129">
    <property type="entry name" value="ALDH_KGSADH"/>
    <property type="match status" value="1"/>
</dbReference>
<dbReference type="InterPro" id="IPR044151">
    <property type="entry name" value="ALDH_KGSADH"/>
</dbReference>